<evidence type="ECO:0000313" key="1">
    <source>
        <dbReference type="EMBL" id="KAK0701456.1"/>
    </source>
</evidence>
<gene>
    <name evidence="1" type="ORF">B0T21DRAFT_417166</name>
</gene>
<dbReference type="EMBL" id="JAUKTV010000028">
    <property type="protein sequence ID" value="KAK0701456.1"/>
    <property type="molecule type" value="Genomic_DNA"/>
</dbReference>
<reference evidence="1" key="1">
    <citation type="submission" date="2023-06" db="EMBL/GenBank/DDBJ databases">
        <title>Genome-scale phylogeny and comparative genomics of the fungal order Sordariales.</title>
        <authorList>
            <consortium name="Lawrence Berkeley National Laboratory"/>
            <person name="Hensen N."/>
            <person name="Bonometti L."/>
            <person name="Westerberg I."/>
            <person name="Brannstrom I.O."/>
            <person name="Guillou S."/>
            <person name="Cros-Aarteil S."/>
            <person name="Calhoun S."/>
            <person name="Haridas S."/>
            <person name="Kuo A."/>
            <person name="Mondo S."/>
            <person name="Pangilinan J."/>
            <person name="Riley R."/>
            <person name="Labutti K."/>
            <person name="Andreopoulos B."/>
            <person name="Lipzen A."/>
            <person name="Chen C."/>
            <person name="Yanf M."/>
            <person name="Daum C."/>
            <person name="Ng V."/>
            <person name="Clum A."/>
            <person name="Steindorff A."/>
            <person name="Ohm R."/>
            <person name="Martin F."/>
            <person name="Silar P."/>
            <person name="Natvig D."/>
            <person name="Lalanne C."/>
            <person name="Gautier V."/>
            <person name="Ament-Velasquez S.L."/>
            <person name="Kruys A."/>
            <person name="Hutchinson M.I."/>
            <person name="Powell A.J."/>
            <person name="Barry K."/>
            <person name="Miller A.N."/>
            <person name="Grigoriev I.V."/>
            <person name="Debuchy R."/>
            <person name="Gladieux P."/>
            <person name="Thoren M.H."/>
            <person name="Johannesson H."/>
        </authorList>
    </citation>
    <scope>NUCLEOTIDE SEQUENCE</scope>
    <source>
        <strain evidence="1">CBS 540.89</strain>
    </source>
</reference>
<dbReference type="Proteomes" id="UP001172159">
    <property type="component" value="Unassembled WGS sequence"/>
</dbReference>
<accession>A0AA39ZPZ7</accession>
<organism evidence="1 2">
    <name type="scientific">Apiosordaria backusii</name>
    <dbReference type="NCBI Taxonomy" id="314023"/>
    <lineage>
        <taxon>Eukaryota</taxon>
        <taxon>Fungi</taxon>
        <taxon>Dikarya</taxon>
        <taxon>Ascomycota</taxon>
        <taxon>Pezizomycotina</taxon>
        <taxon>Sordariomycetes</taxon>
        <taxon>Sordariomycetidae</taxon>
        <taxon>Sordariales</taxon>
        <taxon>Lasiosphaeriaceae</taxon>
        <taxon>Apiosordaria</taxon>
    </lineage>
</organism>
<comment type="caution">
    <text evidence="1">The sequence shown here is derived from an EMBL/GenBank/DDBJ whole genome shotgun (WGS) entry which is preliminary data.</text>
</comment>
<keyword evidence="2" id="KW-1185">Reference proteome</keyword>
<name>A0AA39ZPZ7_9PEZI</name>
<protein>
    <submittedName>
        <fullName evidence="1">Uncharacterized protein</fullName>
    </submittedName>
</protein>
<dbReference type="AlphaFoldDB" id="A0AA39ZPZ7"/>
<proteinExistence type="predicted"/>
<sequence>MAQSSTAGGISIRTYGHFIVQPQRFYCPSARLHPFVYVAWVSNDTGYYEKQYSTYAIASLVSHGNYGELVVGNPGDDVETDVSSQQVEEWPGDTRLLYPDLAWDPNRANTTSLPSTQVPGFRPAVFLFQHSLRAPVGHSENIFIKVEVRHMGEPASSPPLIQSGQSRLLKEVPSEQNRVLSSAETWVLRKLHVSRSLWGPTFNFSLYEASWVLGHKPSESISPEGVIQNVKVKVSRCNTRANMGNISTVLMAFRKTTSTGHLDLGTDSDPHPMTRQSHDLGRYFNESWQDVSSTIAHTYQWTCTIQEKLELPREGKWLIVAWVFNSIRSPEHEVVGRVVQHYYRDHIEGGPKFARCEEIVDWYPQA</sequence>
<evidence type="ECO:0000313" key="2">
    <source>
        <dbReference type="Proteomes" id="UP001172159"/>
    </source>
</evidence>